<dbReference type="Proteomes" id="UP001163203">
    <property type="component" value="Chromosome"/>
</dbReference>
<evidence type="ECO:0000259" key="1">
    <source>
        <dbReference type="Pfam" id="PF26136"/>
    </source>
</evidence>
<proteinExistence type="predicted"/>
<organism evidence="2 3">
    <name type="scientific">Amycolatopsis cynarae</name>
    <dbReference type="NCBI Taxonomy" id="2995223"/>
    <lineage>
        <taxon>Bacteria</taxon>
        <taxon>Bacillati</taxon>
        <taxon>Actinomycetota</taxon>
        <taxon>Actinomycetes</taxon>
        <taxon>Pseudonocardiales</taxon>
        <taxon>Pseudonocardiaceae</taxon>
        <taxon>Amycolatopsis</taxon>
    </lineage>
</organism>
<dbReference type="Pfam" id="PF26136">
    <property type="entry name" value="SCO6045_C"/>
    <property type="match status" value="1"/>
</dbReference>
<dbReference type="EMBL" id="CP113836">
    <property type="protein sequence ID" value="WAL69465.1"/>
    <property type="molecule type" value="Genomic_DNA"/>
</dbReference>
<gene>
    <name evidence="2" type="ORF">ORV05_17380</name>
</gene>
<evidence type="ECO:0000313" key="2">
    <source>
        <dbReference type="EMBL" id="WAL69465.1"/>
    </source>
</evidence>
<sequence>MTGPQRDRLAAAQSALLRALLADGPAPPGFDPARLALETAALRAKRRRVVAKLEPRACRALGEKFPAVFDEYAREHPKRTDTRAGEDARAFVAWARTRGHLRRRLPWR</sequence>
<name>A0ABY7BAR8_9PSEU</name>
<protein>
    <recommendedName>
        <fullName evidence="1">SCO6045-like C-terminal domain-containing protein</fullName>
    </recommendedName>
</protein>
<reference evidence="2" key="1">
    <citation type="submission" date="2022-11" db="EMBL/GenBank/DDBJ databases">
        <authorList>
            <person name="Mo P."/>
        </authorList>
    </citation>
    <scope>NUCLEOTIDE SEQUENCE</scope>
    <source>
        <strain evidence="2">HUAS 11-8</strain>
    </source>
</reference>
<keyword evidence="3" id="KW-1185">Reference proteome</keyword>
<accession>A0ABY7BAR8</accession>
<evidence type="ECO:0000313" key="3">
    <source>
        <dbReference type="Proteomes" id="UP001163203"/>
    </source>
</evidence>
<dbReference type="InterPro" id="IPR058711">
    <property type="entry name" value="SCO6045-like_C"/>
</dbReference>
<feature type="domain" description="SCO6045-like C-terminal" evidence="1">
    <location>
        <begin position="10"/>
        <end position="96"/>
    </location>
</feature>
<dbReference type="RefSeq" id="WP_268759549.1">
    <property type="nucleotide sequence ID" value="NZ_CP113836.1"/>
</dbReference>